<dbReference type="PANTHER" id="PTHR43649">
    <property type="entry name" value="ARABINOSE-BINDING PROTEIN-RELATED"/>
    <property type="match status" value="1"/>
</dbReference>
<dbReference type="Proteomes" id="UP000521922">
    <property type="component" value="Unassembled WGS sequence"/>
</dbReference>
<comment type="subcellular location">
    <subcellularLocation>
        <location evidence="1">Cell envelope</location>
    </subcellularLocation>
</comment>
<evidence type="ECO:0000256" key="3">
    <source>
        <dbReference type="ARBA" id="ARBA00022448"/>
    </source>
</evidence>
<dbReference type="Gene3D" id="3.40.190.10">
    <property type="entry name" value="Periplasmic binding protein-like II"/>
    <property type="match status" value="1"/>
</dbReference>
<dbReference type="AlphaFoldDB" id="A0A7Y9DKP2"/>
<dbReference type="EMBL" id="JACCBB010000001">
    <property type="protein sequence ID" value="NYD22369.1"/>
    <property type="molecule type" value="Genomic_DNA"/>
</dbReference>
<accession>A0A7Y9DKP2</accession>
<evidence type="ECO:0000256" key="4">
    <source>
        <dbReference type="ARBA" id="ARBA00022729"/>
    </source>
</evidence>
<dbReference type="SUPFAM" id="SSF53850">
    <property type="entry name" value="Periplasmic binding protein-like II"/>
    <property type="match status" value="1"/>
</dbReference>
<dbReference type="InterPro" id="IPR006311">
    <property type="entry name" value="TAT_signal"/>
</dbReference>
<sequence length="556" mass="60201">MSSSAFTRRSLIAGAGGTAALVATGGLAGCSSGSSGSGSGDSGENTATLPTYVPYTGLTPDLPGTEQGVDPAWRTFPSDNPKSVEDIPGHGETLTGMANIYYAVPPGPDSNTYWAGLNDRLGVDFQLQMVGNADYPQKFPTVIAGNELPDLLQVPNGSPPPVPNMPQLLEKRFANLSEHLSGDAVKEYPNLANIPTRHWLSTVYNSGIYGIPIPRGAIGNYHFIRQDLFEKAGVSPEPKSYDEFVDATRALTDPKQRRWAFSLVNQPRQLLGRMNGEPNIWAEDGGKLTHVYETDAYAQTVTDLIAMWKSGVMHPDSFNTATPFKQLFNAGTVAINAADGYPGWVQYQLDNASNPDFKLGLMPVYTREGGELAAWNLGSGFFSTTLLKKQDDPERIKLALRVLNWLAAPFGTEEYKYRLFGQEGVDHTVDAGGNPVLTKTGAANTVIPIRYLADSPYNVYVPGRPQDADVQHEYQSREVPTGIQNPVTGLYSNTASSKNATADKAFNDGVNDVIQERRPFSELKTLVSTWKNSVGDAMRTEYQDALQKAGTTTATS</sequence>
<comment type="similarity">
    <text evidence="2">Belongs to the bacterial solute-binding protein 1 family.</text>
</comment>
<evidence type="ECO:0000313" key="6">
    <source>
        <dbReference type="EMBL" id="NYD22369.1"/>
    </source>
</evidence>
<keyword evidence="4" id="KW-0732">Signal</keyword>
<evidence type="ECO:0000256" key="2">
    <source>
        <dbReference type="ARBA" id="ARBA00008520"/>
    </source>
</evidence>
<dbReference type="RefSeq" id="WP_179751299.1">
    <property type="nucleotide sequence ID" value="NZ_BAAAGN010000022.1"/>
</dbReference>
<dbReference type="InterPro" id="IPR050490">
    <property type="entry name" value="Bact_solute-bd_prot1"/>
</dbReference>
<feature type="region of interest" description="Disordered" evidence="5">
    <location>
        <begin position="30"/>
        <end position="49"/>
    </location>
</feature>
<dbReference type="Pfam" id="PF13416">
    <property type="entry name" value="SBP_bac_8"/>
    <property type="match status" value="1"/>
</dbReference>
<dbReference type="PROSITE" id="PS51318">
    <property type="entry name" value="TAT"/>
    <property type="match status" value="1"/>
</dbReference>
<evidence type="ECO:0000256" key="5">
    <source>
        <dbReference type="SAM" id="MobiDB-lite"/>
    </source>
</evidence>
<evidence type="ECO:0000256" key="1">
    <source>
        <dbReference type="ARBA" id="ARBA00004196"/>
    </source>
</evidence>
<gene>
    <name evidence="6" type="ORF">BJ968_001909</name>
</gene>
<organism evidence="6 7">
    <name type="scientific">Kineococcus aurantiacus</name>
    <dbReference type="NCBI Taxonomy" id="37633"/>
    <lineage>
        <taxon>Bacteria</taxon>
        <taxon>Bacillati</taxon>
        <taxon>Actinomycetota</taxon>
        <taxon>Actinomycetes</taxon>
        <taxon>Kineosporiales</taxon>
        <taxon>Kineosporiaceae</taxon>
        <taxon>Kineococcus</taxon>
    </lineage>
</organism>
<keyword evidence="3" id="KW-0813">Transport</keyword>
<name>A0A7Y9DKP2_9ACTN</name>
<evidence type="ECO:0000313" key="7">
    <source>
        <dbReference type="Proteomes" id="UP000521922"/>
    </source>
</evidence>
<dbReference type="GO" id="GO:0030313">
    <property type="term" value="C:cell envelope"/>
    <property type="evidence" value="ECO:0007669"/>
    <property type="project" value="UniProtKB-SubCell"/>
</dbReference>
<dbReference type="PANTHER" id="PTHR43649:SF31">
    <property type="entry name" value="SN-GLYCEROL-3-PHOSPHATE-BINDING PERIPLASMIC PROTEIN UGPB"/>
    <property type="match status" value="1"/>
</dbReference>
<comment type="caution">
    <text evidence="6">The sequence shown here is derived from an EMBL/GenBank/DDBJ whole genome shotgun (WGS) entry which is preliminary data.</text>
</comment>
<keyword evidence="7" id="KW-1185">Reference proteome</keyword>
<reference evidence="6 7" key="1">
    <citation type="submission" date="2020-07" db="EMBL/GenBank/DDBJ databases">
        <title>Sequencing the genomes of 1000 actinobacteria strains.</title>
        <authorList>
            <person name="Klenk H.-P."/>
        </authorList>
    </citation>
    <scope>NUCLEOTIDE SEQUENCE [LARGE SCALE GENOMIC DNA]</scope>
    <source>
        <strain evidence="6 7">DSM 7487</strain>
    </source>
</reference>
<protein>
    <submittedName>
        <fullName evidence="6">Putative aldouronate transport system substrate-binding protein</fullName>
    </submittedName>
</protein>
<proteinExistence type="inferred from homology"/>
<dbReference type="InterPro" id="IPR006059">
    <property type="entry name" value="SBP"/>
</dbReference>